<proteinExistence type="predicted"/>
<dbReference type="RefSeq" id="WP_196080441.1">
    <property type="nucleotide sequence ID" value="NZ_JADPVI010000003.1"/>
</dbReference>
<evidence type="ECO:0000313" key="2">
    <source>
        <dbReference type="Proteomes" id="UP000660070"/>
    </source>
</evidence>
<evidence type="ECO:0000313" key="1">
    <source>
        <dbReference type="EMBL" id="MBF8457967.1"/>
    </source>
</evidence>
<accession>A0ABS0FE72</accession>
<dbReference type="SUPFAM" id="SSF53681">
    <property type="entry name" value="Aspartate/glutamate racemase"/>
    <property type="match status" value="2"/>
</dbReference>
<gene>
    <name evidence="1" type="ORF">IV494_12340</name>
</gene>
<comment type="caution">
    <text evidence="1">The sequence shown here is derived from an EMBL/GenBank/DDBJ whole genome shotgun (WGS) entry which is preliminary data.</text>
</comment>
<dbReference type="EMBL" id="JADPVI010000003">
    <property type="protein sequence ID" value="MBF8457967.1"/>
    <property type="molecule type" value="Genomic_DNA"/>
</dbReference>
<dbReference type="InterPro" id="IPR001920">
    <property type="entry name" value="Asp/Glu_race"/>
</dbReference>
<sequence>MIIDSSLRGVLGLGNASTEYYLKRIHEKYRKNKKEFSTCPLLLYQSDFQEINPYLPDQFSVLIPKLENYFSKILDFGISKLLVPNITLHETLDQMKLPFEIFHPIDLTLKYLKENSISEVTLFGTFYTMNSEYLDARFQKEGISLLKPIESDQKWIDDFRKKIYNKEESPSEINIFQNLIKKYSSGNPVIIGCTELSLFAFKENSSCIDMAELQIEEFLK</sequence>
<keyword evidence="2" id="KW-1185">Reference proteome</keyword>
<name>A0ABS0FE72_9FLAO</name>
<organism evidence="1 2">
    <name type="scientific">Kaistella gelatinilytica</name>
    <dbReference type="NCBI Taxonomy" id="2787636"/>
    <lineage>
        <taxon>Bacteria</taxon>
        <taxon>Pseudomonadati</taxon>
        <taxon>Bacteroidota</taxon>
        <taxon>Flavobacteriia</taxon>
        <taxon>Flavobacteriales</taxon>
        <taxon>Weeksellaceae</taxon>
        <taxon>Chryseobacterium group</taxon>
        <taxon>Kaistella</taxon>
    </lineage>
</organism>
<protein>
    <submittedName>
        <fullName evidence="1">Aspartate/glutamate racemase family protein</fullName>
    </submittedName>
</protein>
<dbReference type="Proteomes" id="UP000660070">
    <property type="component" value="Unassembled WGS sequence"/>
</dbReference>
<reference evidence="1 2" key="1">
    <citation type="submission" date="2020-11" db="EMBL/GenBank/DDBJ databases">
        <title>Kaistella gelatinilytica sp. nov., a flavobacterium isolated from Antarctic Soil.</title>
        <authorList>
            <person name="Li J."/>
        </authorList>
    </citation>
    <scope>NUCLEOTIDE SEQUENCE [LARGE SCALE GENOMIC DNA]</scope>
    <source>
        <strain evidence="1 2">G5-32</strain>
    </source>
</reference>
<dbReference type="Gene3D" id="3.40.50.1860">
    <property type="match status" value="2"/>
</dbReference>